<sequence>MDDNMESPFEHKFIPVTSVMSGLEMDVLPGIYCYTNQVVNVVFMRSGDDWYVIDAGMPHSADAIKKAFEAHGGIDAAPKAILLTHGHFDHVGGIVELVEQWQVPVYAHELEIPFLTGQKDYPEPDPSAEGGMVAKLSKMFPNESINLKDRIKPFEPDGMISGLSDWKWVHTPGHTPGHVSFFRESDRTLIAGDAFVTVRQDSLYKVFTQKQEISGPPRYFTTDWQAAWESVKTLESLKPSTAITGHGVPVSGEELREGLALLSRDFEKLAIPGHGKYLH</sequence>
<keyword evidence="3" id="KW-1185">Reference proteome</keyword>
<dbReference type="SMART" id="SM00849">
    <property type="entry name" value="Lactamase_B"/>
    <property type="match status" value="1"/>
</dbReference>
<dbReference type="STRING" id="246786.GS18_0217230"/>
<dbReference type="InterPro" id="IPR050855">
    <property type="entry name" value="NDM-1-like"/>
</dbReference>
<evidence type="ECO:0000313" key="2">
    <source>
        <dbReference type="EMBL" id="KEZ48277.1"/>
    </source>
</evidence>
<dbReference type="RefSeq" id="WP_029566130.1">
    <property type="nucleotide sequence ID" value="NZ_JNVC02000014.1"/>
</dbReference>
<evidence type="ECO:0000313" key="3">
    <source>
        <dbReference type="Proteomes" id="UP000028549"/>
    </source>
</evidence>
<dbReference type="CDD" id="cd07721">
    <property type="entry name" value="yflN-like_MBL-fold"/>
    <property type="match status" value="1"/>
</dbReference>
<comment type="caution">
    <text evidence="2">The sequence shown here is derived from an EMBL/GenBank/DDBJ whole genome shotgun (WGS) entry which is preliminary data.</text>
</comment>
<dbReference type="EMBL" id="JNVC02000014">
    <property type="protein sequence ID" value="KEZ48277.1"/>
    <property type="molecule type" value="Genomic_DNA"/>
</dbReference>
<proteinExistence type="predicted"/>
<name>A0A084GLR5_METID</name>
<feature type="domain" description="Metallo-beta-lactamase" evidence="1">
    <location>
        <begin position="38"/>
        <end position="246"/>
    </location>
</feature>
<dbReference type="PANTHER" id="PTHR42951:SF17">
    <property type="entry name" value="METALLO-BETA-LACTAMASE DOMAIN-CONTAINING PROTEIN"/>
    <property type="match status" value="1"/>
</dbReference>
<dbReference type="AlphaFoldDB" id="A0A084GLR5"/>
<protein>
    <recommendedName>
        <fullName evidence="1">Metallo-beta-lactamase domain-containing protein</fullName>
    </recommendedName>
</protein>
<reference evidence="2 3" key="1">
    <citation type="journal article" date="2005" name="Int. J. Syst. Evol. Microbiol.">
        <title>Bacillus cibi sp. nov., isolated from jeotgal, a traditional Korean fermented seafood.</title>
        <authorList>
            <person name="Yoon J.H."/>
            <person name="Lee C.H."/>
            <person name="Oh T.K."/>
        </authorList>
    </citation>
    <scope>NUCLEOTIDE SEQUENCE [LARGE SCALE GENOMIC DNA]</scope>
    <source>
        <strain evidence="2 3">DSM 16189</strain>
    </source>
</reference>
<dbReference type="SUPFAM" id="SSF56281">
    <property type="entry name" value="Metallo-hydrolase/oxidoreductase"/>
    <property type="match status" value="1"/>
</dbReference>
<dbReference type="Gene3D" id="3.60.15.10">
    <property type="entry name" value="Ribonuclease Z/Hydroxyacylglutathione hydrolase-like"/>
    <property type="match status" value="1"/>
</dbReference>
<organism evidence="2 3">
    <name type="scientific">Metabacillus indicus</name>
    <name type="common">Bacillus indicus</name>
    <dbReference type="NCBI Taxonomy" id="246786"/>
    <lineage>
        <taxon>Bacteria</taxon>
        <taxon>Bacillati</taxon>
        <taxon>Bacillota</taxon>
        <taxon>Bacilli</taxon>
        <taxon>Bacillales</taxon>
        <taxon>Bacillaceae</taxon>
        <taxon>Metabacillus</taxon>
    </lineage>
</organism>
<evidence type="ECO:0000259" key="1">
    <source>
        <dbReference type="SMART" id="SM00849"/>
    </source>
</evidence>
<dbReference type="OrthoDB" id="9802248at2"/>
<dbReference type="PANTHER" id="PTHR42951">
    <property type="entry name" value="METALLO-BETA-LACTAMASE DOMAIN-CONTAINING"/>
    <property type="match status" value="1"/>
</dbReference>
<dbReference type="Pfam" id="PF00753">
    <property type="entry name" value="Lactamase_B"/>
    <property type="match status" value="1"/>
</dbReference>
<dbReference type="InterPro" id="IPR036866">
    <property type="entry name" value="RibonucZ/Hydroxyglut_hydro"/>
</dbReference>
<gene>
    <name evidence="2" type="ORF">GS18_0217230</name>
</gene>
<dbReference type="Proteomes" id="UP000028549">
    <property type="component" value="Unassembled WGS sequence"/>
</dbReference>
<dbReference type="InterPro" id="IPR001279">
    <property type="entry name" value="Metallo-B-lactamas"/>
</dbReference>
<accession>A0A084GLR5</accession>